<dbReference type="GeneID" id="110754942"/>
<feature type="domain" description="Retrotransposon gag" evidence="1">
    <location>
        <begin position="64"/>
        <end position="159"/>
    </location>
</feature>
<evidence type="ECO:0000259" key="1">
    <source>
        <dbReference type="Pfam" id="PF03732"/>
    </source>
</evidence>
<name>A0A6P5S449_PRUAV</name>
<dbReference type="Proteomes" id="UP000515124">
    <property type="component" value="Unplaced"/>
</dbReference>
<organism evidence="2 3">
    <name type="scientific">Prunus avium</name>
    <name type="common">Cherry</name>
    <name type="synonym">Cerasus avium</name>
    <dbReference type="NCBI Taxonomy" id="42229"/>
    <lineage>
        <taxon>Eukaryota</taxon>
        <taxon>Viridiplantae</taxon>
        <taxon>Streptophyta</taxon>
        <taxon>Embryophyta</taxon>
        <taxon>Tracheophyta</taxon>
        <taxon>Spermatophyta</taxon>
        <taxon>Magnoliopsida</taxon>
        <taxon>eudicotyledons</taxon>
        <taxon>Gunneridae</taxon>
        <taxon>Pentapetalae</taxon>
        <taxon>rosids</taxon>
        <taxon>fabids</taxon>
        <taxon>Rosales</taxon>
        <taxon>Rosaceae</taxon>
        <taxon>Amygdaloideae</taxon>
        <taxon>Amygdaleae</taxon>
        <taxon>Prunus</taxon>
    </lineage>
</organism>
<gene>
    <name evidence="3" type="primary">LOC110754942</name>
</gene>
<protein>
    <submittedName>
        <fullName evidence="3">Uncharacterized protein LOC110754942</fullName>
    </submittedName>
</protein>
<dbReference type="RefSeq" id="XP_021811765.1">
    <property type="nucleotide sequence ID" value="XM_021956073.1"/>
</dbReference>
<dbReference type="InterPro" id="IPR005162">
    <property type="entry name" value="Retrotrans_gag_dom"/>
</dbReference>
<proteinExistence type="predicted"/>
<dbReference type="AlphaFoldDB" id="A0A6P5S449"/>
<reference evidence="3" key="1">
    <citation type="submission" date="2025-08" db="UniProtKB">
        <authorList>
            <consortium name="RefSeq"/>
        </authorList>
    </citation>
    <scope>IDENTIFICATION</scope>
</reference>
<dbReference type="KEGG" id="pavi:110754942"/>
<evidence type="ECO:0000313" key="2">
    <source>
        <dbReference type="Proteomes" id="UP000515124"/>
    </source>
</evidence>
<evidence type="ECO:0000313" key="3">
    <source>
        <dbReference type="RefSeq" id="XP_021811765.1"/>
    </source>
</evidence>
<keyword evidence="2" id="KW-1185">Reference proteome</keyword>
<dbReference type="Pfam" id="PF03732">
    <property type="entry name" value="Retrotrans_gag"/>
    <property type="match status" value="1"/>
</dbReference>
<accession>A0A6P5S449</accession>
<sequence length="200" mass="23710">MLTQALSRTEQPREPSLSYADQATRIGATDFDGDGDPAVAEEWIERMEWTMRVMAVPQDHRVTLATFFLARNARHWWESIRRRYQDPSAITWQVFRAAFDIQYYPLAYQNMKMEEFLQLEQGVLTVLEYEKKFHELSKYCIPLVQDERKKCQLFTRGLKAFIRDIVIGQRLTNFEDLVMSASLIESSQMMVRRRGDSRRR</sequence>